<evidence type="ECO:0008006" key="4">
    <source>
        <dbReference type="Google" id="ProtNLM"/>
    </source>
</evidence>
<dbReference type="EMBL" id="PHNJ01000005">
    <property type="protein sequence ID" value="TYL38582.1"/>
    <property type="molecule type" value="Genomic_DNA"/>
</dbReference>
<sequence length="269" mass="30183">MFDVQRTAIKQGQQLFKQSLAAQRNADHVALTGLKGQESLQRQQLEIGQAATHGAVSAMTAMMPGGGQSDAHQGIDESFDQLKTAHAEFYDAFERELERDVESIDELSEEFVDAMEEGTEQLLESSHTIEDQTVENIGELSTQLREQLEQTQEMQDELEDQLESQTGDVEQLLERQAEQIESFQQQLERQAEQVQQQFDAQEEEQTKIQTDPEHTLEDIEGIGTTTRERLADAGIATVDDLTRSDPETVAEAAEVSTSRARDWIDQAEA</sequence>
<accession>A0A8J8Q3H4</accession>
<dbReference type="Pfam" id="PF14520">
    <property type="entry name" value="HHH_5"/>
    <property type="match status" value="1"/>
</dbReference>
<keyword evidence="3" id="KW-1185">Reference proteome</keyword>
<dbReference type="GO" id="GO:0000166">
    <property type="term" value="F:nucleotide binding"/>
    <property type="evidence" value="ECO:0007669"/>
    <property type="project" value="InterPro"/>
</dbReference>
<reference evidence="2" key="1">
    <citation type="submission" date="2017-11" db="EMBL/GenBank/DDBJ databases">
        <authorList>
            <person name="Kajale S.C."/>
            <person name="Sharma A."/>
        </authorList>
    </citation>
    <scope>NUCLEOTIDE SEQUENCE</scope>
    <source>
        <strain evidence="2">LS1_42</strain>
    </source>
</reference>
<dbReference type="OrthoDB" id="178099at2157"/>
<gene>
    <name evidence="2" type="ORF">CV102_12360</name>
</gene>
<dbReference type="AlphaFoldDB" id="A0A8J8Q3H4"/>
<name>A0A8J8Q3H4_9EURY</name>
<organism evidence="2 3">
    <name type="scientific">Natronococcus pandeyae</name>
    <dbReference type="NCBI Taxonomy" id="2055836"/>
    <lineage>
        <taxon>Archaea</taxon>
        <taxon>Methanobacteriati</taxon>
        <taxon>Methanobacteriota</taxon>
        <taxon>Stenosarchaea group</taxon>
        <taxon>Halobacteria</taxon>
        <taxon>Halobacteriales</taxon>
        <taxon>Natrialbaceae</taxon>
        <taxon>Natronococcus</taxon>
    </lineage>
</organism>
<dbReference type="InterPro" id="IPR010995">
    <property type="entry name" value="DNA_repair_Rad51/TF_NusA_a-hlx"/>
</dbReference>
<evidence type="ECO:0000313" key="3">
    <source>
        <dbReference type="Proteomes" id="UP000766904"/>
    </source>
</evidence>
<evidence type="ECO:0000313" key="2">
    <source>
        <dbReference type="EMBL" id="TYL38582.1"/>
    </source>
</evidence>
<feature type="compositionally biased region" description="Basic and acidic residues" evidence="1">
    <location>
        <begin position="259"/>
        <end position="269"/>
    </location>
</feature>
<proteinExistence type="predicted"/>
<dbReference type="SUPFAM" id="SSF47794">
    <property type="entry name" value="Rad51 N-terminal domain-like"/>
    <property type="match status" value="1"/>
</dbReference>
<dbReference type="Proteomes" id="UP000766904">
    <property type="component" value="Unassembled WGS sequence"/>
</dbReference>
<evidence type="ECO:0000256" key="1">
    <source>
        <dbReference type="SAM" id="MobiDB-lite"/>
    </source>
</evidence>
<protein>
    <recommendedName>
        <fullName evidence="4">Helix-hairpin-helix domain-containing protein</fullName>
    </recommendedName>
</protein>
<feature type="region of interest" description="Disordered" evidence="1">
    <location>
        <begin position="191"/>
        <end position="269"/>
    </location>
</feature>
<comment type="caution">
    <text evidence="2">The sequence shown here is derived from an EMBL/GenBank/DDBJ whole genome shotgun (WGS) entry which is preliminary data.</text>
</comment>
<feature type="compositionally biased region" description="Basic and acidic residues" evidence="1">
    <location>
        <begin position="204"/>
        <end position="217"/>
    </location>
</feature>
<dbReference type="Gene3D" id="1.10.150.20">
    <property type="entry name" value="5' to 3' exonuclease, C-terminal subdomain"/>
    <property type="match status" value="1"/>
</dbReference>
<dbReference type="RefSeq" id="WP_148858338.1">
    <property type="nucleotide sequence ID" value="NZ_PHNJ01000005.1"/>
</dbReference>